<name>A0A849I3B1_9HYPH</name>
<evidence type="ECO:0000256" key="1">
    <source>
        <dbReference type="SAM" id="MobiDB-lite"/>
    </source>
</evidence>
<keyword evidence="4" id="KW-1185">Reference proteome</keyword>
<reference evidence="3 4" key="1">
    <citation type="submission" date="2020-04" db="EMBL/GenBank/DDBJ databases">
        <title>Enterovirga sp. isolate from soil.</title>
        <authorList>
            <person name="Chea S."/>
            <person name="Kim D.-U."/>
        </authorList>
    </citation>
    <scope>NUCLEOTIDE SEQUENCE [LARGE SCALE GENOMIC DNA]</scope>
    <source>
        <strain evidence="3 4">DB1703</strain>
    </source>
</reference>
<comment type="caution">
    <text evidence="3">The sequence shown here is derived from an EMBL/GenBank/DDBJ whole genome shotgun (WGS) entry which is preliminary data.</text>
</comment>
<dbReference type="SUPFAM" id="SSF56954">
    <property type="entry name" value="Outer membrane efflux proteins (OEP)"/>
    <property type="match status" value="1"/>
</dbReference>
<evidence type="ECO:0000313" key="4">
    <source>
        <dbReference type="Proteomes" id="UP000564885"/>
    </source>
</evidence>
<feature type="region of interest" description="Disordered" evidence="1">
    <location>
        <begin position="485"/>
        <end position="506"/>
    </location>
</feature>
<keyword evidence="2" id="KW-1133">Transmembrane helix</keyword>
<organism evidence="3 4">
    <name type="scientific">Enterovirga aerilata</name>
    <dbReference type="NCBI Taxonomy" id="2730920"/>
    <lineage>
        <taxon>Bacteria</taxon>
        <taxon>Pseudomonadati</taxon>
        <taxon>Pseudomonadota</taxon>
        <taxon>Alphaproteobacteria</taxon>
        <taxon>Hyphomicrobiales</taxon>
        <taxon>Methylobacteriaceae</taxon>
        <taxon>Enterovirga</taxon>
    </lineage>
</organism>
<dbReference type="GO" id="GO:0015562">
    <property type="term" value="F:efflux transmembrane transporter activity"/>
    <property type="evidence" value="ECO:0007669"/>
    <property type="project" value="InterPro"/>
</dbReference>
<feature type="transmembrane region" description="Helical" evidence="2">
    <location>
        <begin position="21"/>
        <end position="42"/>
    </location>
</feature>
<evidence type="ECO:0000313" key="3">
    <source>
        <dbReference type="EMBL" id="NNM73892.1"/>
    </source>
</evidence>
<gene>
    <name evidence="3" type="ORF">HJG44_16025</name>
</gene>
<sequence>MEWEASGQRSRDGRKRGARTGLAHLAGASAMALLLAGCARFSEDAGLSTARNVAAAELGTDIVKVTNQAEAVSAQERAEQLIRRPLTPDSAVQIAILKNRGLQASFNDLGVAEAVYVQATLPPPLTISASKFTGNLSLEIERQIIIGLFELATLPARAAIAERRFEAARYRTAEAVLRVGLEARRQFYRTVAANQQVAFLQQALASAESASTLAKQLGETGALNKLEQAREHAFYVELGAQLARARIQQGVERERLVRQLGLYGRDVAFRLPSSLPPLPSRLQTAREIERQALEQRVDLKAMRTELTSLAGQFGLTSAIRFVNDFELGLGDTYEREKTVTVAADGDVEVERDRVRRRGFEVEFRIPLYDFGASAVRNAEQTYMAAANRLAERAVNARSEAREAYLRYRGNHELARYYQGRVLPLRKTIQDESLLQYSGMLIDVTRLIIDARARILSNVDAINARRDFWLAATDLKGALVGGGAGGAGGGGEGGSPAAAGGGEAGGH</sequence>
<keyword evidence="2" id="KW-0812">Transmembrane</keyword>
<dbReference type="EMBL" id="JABEPP010000004">
    <property type="protein sequence ID" value="NNM73892.1"/>
    <property type="molecule type" value="Genomic_DNA"/>
</dbReference>
<dbReference type="PANTHER" id="PTHR30203">
    <property type="entry name" value="OUTER MEMBRANE CATION EFFLUX PROTEIN"/>
    <property type="match status" value="1"/>
</dbReference>
<protein>
    <submittedName>
        <fullName evidence="3">TolC family protein</fullName>
    </submittedName>
</protein>
<proteinExistence type="predicted"/>
<dbReference type="Proteomes" id="UP000564885">
    <property type="component" value="Unassembled WGS sequence"/>
</dbReference>
<keyword evidence="2" id="KW-0472">Membrane</keyword>
<accession>A0A849I3B1</accession>
<dbReference type="AlphaFoldDB" id="A0A849I3B1"/>
<evidence type="ECO:0000256" key="2">
    <source>
        <dbReference type="SAM" id="Phobius"/>
    </source>
</evidence>
<dbReference type="Gene3D" id="1.20.1600.10">
    <property type="entry name" value="Outer membrane efflux proteins (OEP)"/>
    <property type="match status" value="1"/>
</dbReference>
<dbReference type="InterPro" id="IPR010131">
    <property type="entry name" value="MdtP/NodT-like"/>
</dbReference>
<dbReference type="PANTHER" id="PTHR30203:SF24">
    <property type="entry name" value="BLR4935 PROTEIN"/>
    <property type="match status" value="1"/>
</dbReference>